<feature type="compositionally biased region" description="Low complexity" evidence="2">
    <location>
        <begin position="51"/>
        <end position="62"/>
    </location>
</feature>
<evidence type="ECO:0000259" key="3">
    <source>
        <dbReference type="Pfam" id="PF09349"/>
    </source>
</evidence>
<dbReference type="InterPro" id="IPR018020">
    <property type="entry name" value="OHCU_decarboxylase"/>
</dbReference>
<dbReference type="AlphaFoldDB" id="A0A9Q0AFZ5"/>
<evidence type="ECO:0000313" key="4">
    <source>
        <dbReference type="EMBL" id="KAI1850492.1"/>
    </source>
</evidence>
<dbReference type="Pfam" id="PF09349">
    <property type="entry name" value="OHCU_decarbox"/>
    <property type="match status" value="1"/>
</dbReference>
<feature type="domain" description="Oxo-4-hydroxy-4-carboxy-5-ureidoimidazoline decarboxylase" evidence="3">
    <location>
        <begin position="77"/>
        <end position="262"/>
    </location>
</feature>
<proteinExistence type="predicted"/>
<keyword evidence="5" id="KW-1185">Reference proteome</keyword>
<keyword evidence="1" id="KW-0659">Purine metabolism</keyword>
<dbReference type="PANTHER" id="PTHR37987:SF1">
    <property type="entry name" value="OXO-4-HYDROXY-4-CARBOXY-5-UREIDOIMIDAZOLINE DECARBOXYLASE DOMAIN-CONTAINING PROTEIN"/>
    <property type="match status" value="1"/>
</dbReference>
<gene>
    <name evidence="4" type="ORF">JX265_013384</name>
</gene>
<reference evidence="4" key="1">
    <citation type="submission" date="2021-03" db="EMBL/GenBank/DDBJ databases">
        <title>Revisited historic fungal species revealed as producer of novel bioactive compounds through whole genome sequencing and comparative genomics.</title>
        <authorList>
            <person name="Vignolle G.A."/>
            <person name="Hochenegger N."/>
            <person name="Mach R.L."/>
            <person name="Mach-Aigner A.R."/>
            <person name="Javad Rahimi M."/>
            <person name="Salim K.A."/>
            <person name="Chan C.M."/>
            <person name="Lim L.B.L."/>
            <person name="Cai F."/>
            <person name="Druzhinina I.S."/>
            <person name="U'Ren J.M."/>
            <person name="Derntl C."/>
        </authorList>
    </citation>
    <scope>NUCLEOTIDE SEQUENCE</scope>
    <source>
        <strain evidence="4">TUCIM 5799</strain>
    </source>
</reference>
<organism evidence="4 5">
    <name type="scientific">Neoarthrinium moseri</name>
    <dbReference type="NCBI Taxonomy" id="1658444"/>
    <lineage>
        <taxon>Eukaryota</taxon>
        <taxon>Fungi</taxon>
        <taxon>Dikarya</taxon>
        <taxon>Ascomycota</taxon>
        <taxon>Pezizomycotina</taxon>
        <taxon>Sordariomycetes</taxon>
        <taxon>Xylariomycetidae</taxon>
        <taxon>Amphisphaeriales</taxon>
        <taxon>Apiosporaceae</taxon>
        <taxon>Neoarthrinium</taxon>
    </lineage>
</organism>
<dbReference type="InterPro" id="IPR036778">
    <property type="entry name" value="OHCU_decarboxylase_sf"/>
</dbReference>
<evidence type="ECO:0000256" key="2">
    <source>
        <dbReference type="SAM" id="MobiDB-lite"/>
    </source>
</evidence>
<evidence type="ECO:0000256" key="1">
    <source>
        <dbReference type="ARBA" id="ARBA00022631"/>
    </source>
</evidence>
<comment type="caution">
    <text evidence="4">The sequence shown here is derived from an EMBL/GenBank/DDBJ whole genome shotgun (WGS) entry which is preliminary data.</text>
</comment>
<dbReference type="Proteomes" id="UP000829685">
    <property type="component" value="Unassembled WGS sequence"/>
</dbReference>
<dbReference type="SUPFAM" id="SSF158694">
    <property type="entry name" value="UraD-Like"/>
    <property type="match status" value="1"/>
</dbReference>
<evidence type="ECO:0000313" key="5">
    <source>
        <dbReference type="Proteomes" id="UP000829685"/>
    </source>
</evidence>
<dbReference type="PANTHER" id="PTHR37987">
    <property type="entry name" value="CHROMOSOME 9, WHOLE GENOME SHOTGUN SEQUENCE"/>
    <property type="match status" value="1"/>
</dbReference>
<feature type="region of interest" description="Disordered" evidence="2">
    <location>
        <begin position="39"/>
        <end position="63"/>
    </location>
</feature>
<name>A0A9Q0AFZ5_9PEZI</name>
<protein>
    <recommendedName>
        <fullName evidence="3">Oxo-4-hydroxy-4-carboxy-5-ureidoimidazoline decarboxylase domain-containing protein</fullName>
    </recommendedName>
</protein>
<dbReference type="Gene3D" id="1.10.3330.10">
    <property type="entry name" value="Oxo-4-hydroxy-4-carboxy-5-ureidoimidazoline decarboxylase"/>
    <property type="match status" value="1"/>
</dbReference>
<sequence length="268" mass="29034">MPQFTPLQLKLHIRDHHDLGFNLVSKYPVNVDRPPHIPLHDRIPRNNMATSSPSSSSASAAPIVPDLPPVSSLSTAPIKAQIQALDLLFEPSTELHGLALPALRPRRVSANPGISADLPPPPGAPHPSVPEPAFTSYAQLIKHIGTLLTQLARSADAPAKQKLHGILGSHPRLGAKKVDSAQSQAEQASLNAGAADEAEKLHQLNAEYEAKFPGLRYVVFVNGRSRPVIMENMRQRIDRGDIDEEELEAINAMVDIALDRAKKLQATD</sequence>
<accession>A0A9Q0AFZ5</accession>
<dbReference type="GO" id="GO:0006144">
    <property type="term" value="P:purine nucleobase metabolic process"/>
    <property type="evidence" value="ECO:0007669"/>
    <property type="project" value="UniProtKB-KW"/>
</dbReference>
<dbReference type="EMBL" id="JAFIMR010000069">
    <property type="protein sequence ID" value="KAI1850492.1"/>
    <property type="molecule type" value="Genomic_DNA"/>
</dbReference>